<dbReference type="HOGENOM" id="CLU_122891_1_0_9"/>
<dbReference type="InterPro" id="IPR021701">
    <property type="entry name" value="DUF3284"/>
</dbReference>
<dbReference type="RefSeq" id="WP_015395338.1">
    <property type="nucleotide sequence ID" value="NC_020291.1"/>
</dbReference>
<reference evidence="1 2" key="1">
    <citation type="submission" date="2013-02" db="EMBL/GenBank/DDBJ databases">
        <title>Genome sequence of Clostridium saccharoperbutylacetonicum N1-4(HMT).</title>
        <authorList>
            <person name="Poehlein A."/>
            <person name="Daniel R."/>
        </authorList>
    </citation>
    <scope>NUCLEOTIDE SEQUENCE [LARGE SCALE GENOMIC DNA]</scope>
    <source>
        <strain evidence="2">N1-4(HMT)</strain>
    </source>
</reference>
<evidence type="ECO:0000313" key="1">
    <source>
        <dbReference type="EMBL" id="AGF59031.1"/>
    </source>
</evidence>
<dbReference type="STRING" id="36745.CLSAP_50330"/>
<protein>
    <recommendedName>
        <fullName evidence="3">Polyketide cyclase / dehydrase and lipid transport</fullName>
    </recommendedName>
</protein>
<dbReference type="KEGG" id="csr:Cspa_c52860"/>
<evidence type="ECO:0000313" key="2">
    <source>
        <dbReference type="Proteomes" id="UP000011728"/>
    </source>
</evidence>
<dbReference type="Proteomes" id="UP000011728">
    <property type="component" value="Chromosome"/>
</dbReference>
<proteinExistence type="predicted"/>
<sequence length="138" mass="16192">MASANIKLILNEGIKTVWEVVTSLDNYSWRSDLSKIEILEAEKKFVEYTKEGYATTFTITKFEPMTCYEFDMDNNNMHGHWVGLFSKIDDNRTEINFTENVLTKKWIMKPFVGIYLKKQQAVYISDLEKTLKKNNSNK</sequence>
<evidence type="ECO:0008006" key="3">
    <source>
        <dbReference type="Google" id="ProtNLM"/>
    </source>
</evidence>
<dbReference type="EMBL" id="CP004121">
    <property type="protein sequence ID" value="AGF59031.1"/>
    <property type="molecule type" value="Genomic_DNA"/>
</dbReference>
<gene>
    <name evidence="1" type="ORF">Cspa_c52860</name>
</gene>
<dbReference type="Pfam" id="PF11687">
    <property type="entry name" value="DUF3284"/>
    <property type="match status" value="1"/>
</dbReference>
<dbReference type="SUPFAM" id="SSF55961">
    <property type="entry name" value="Bet v1-like"/>
    <property type="match status" value="1"/>
</dbReference>
<name>M1MWS4_9CLOT</name>
<dbReference type="PATRIC" id="fig|931276.5.peg.5342"/>
<dbReference type="eggNOG" id="ENOG5032RZW">
    <property type="taxonomic scope" value="Bacteria"/>
</dbReference>
<dbReference type="OrthoDB" id="9788177at2"/>
<organism evidence="1 2">
    <name type="scientific">Clostridium saccharoperbutylacetonicum N1-4(HMT)</name>
    <dbReference type="NCBI Taxonomy" id="931276"/>
    <lineage>
        <taxon>Bacteria</taxon>
        <taxon>Bacillati</taxon>
        <taxon>Bacillota</taxon>
        <taxon>Clostridia</taxon>
        <taxon>Eubacteriales</taxon>
        <taxon>Clostridiaceae</taxon>
        <taxon>Clostridium</taxon>
    </lineage>
</organism>
<dbReference type="AlphaFoldDB" id="M1MWS4"/>
<accession>M1MWS4</accession>
<keyword evidence="2" id="KW-1185">Reference proteome</keyword>